<dbReference type="PROSITE" id="PS51186">
    <property type="entry name" value="GNAT"/>
    <property type="match status" value="1"/>
</dbReference>
<reference evidence="4" key="1">
    <citation type="submission" date="2010-04" db="EMBL/GenBank/DDBJ databases">
        <title>Complete sequence of Thiomonas intermedia K12.</title>
        <authorList>
            <consortium name="US DOE Joint Genome Institute"/>
            <person name="Lucas S."/>
            <person name="Copeland A."/>
            <person name="Lapidus A."/>
            <person name="Cheng J.-F."/>
            <person name="Bruce D."/>
            <person name="Goodwin L."/>
            <person name="Pitluck S."/>
            <person name="Davenport K."/>
            <person name="Detter J.C."/>
            <person name="Han C."/>
            <person name="Tapia R."/>
            <person name="Land M."/>
            <person name="Hauser L."/>
            <person name="Kyrpides N."/>
            <person name="Ovchinnikova G."/>
            <person name="Kerfeld C.A."/>
            <person name="Cannon G.C."/>
            <person name="Heinhorst S."/>
            <person name="Woyke T."/>
        </authorList>
    </citation>
    <scope>NUCLEOTIDE SEQUENCE [LARGE SCALE GENOMIC DNA]</scope>
    <source>
        <strain evidence="4">K12</strain>
    </source>
</reference>
<dbReference type="GO" id="GO:0016747">
    <property type="term" value="F:acyltransferase activity, transferring groups other than amino-acyl groups"/>
    <property type="evidence" value="ECO:0007669"/>
    <property type="project" value="InterPro"/>
</dbReference>
<dbReference type="InterPro" id="IPR050680">
    <property type="entry name" value="YpeA/RimI_acetyltransf"/>
</dbReference>
<dbReference type="SUPFAM" id="SSF55729">
    <property type="entry name" value="Acyl-CoA N-acyltransferases (Nat)"/>
    <property type="match status" value="1"/>
</dbReference>
<proteinExistence type="predicted"/>
<protein>
    <submittedName>
        <fullName evidence="4">GCN5-related N-acetyltransferase</fullName>
    </submittedName>
</protein>
<dbReference type="eggNOG" id="COG0456">
    <property type="taxonomic scope" value="Bacteria"/>
</dbReference>
<name>D5WYA2_THIK1</name>
<dbReference type="CDD" id="cd04301">
    <property type="entry name" value="NAT_SF"/>
    <property type="match status" value="1"/>
</dbReference>
<accession>D5WYA2</accession>
<organism evidence="4">
    <name type="scientific">Thiomonas intermedia (strain K12)</name>
    <name type="common">Thiobacillus intermedius</name>
    <dbReference type="NCBI Taxonomy" id="75379"/>
    <lineage>
        <taxon>Bacteria</taxon>
        <taxon>Pseudomonadati</taxon>
        <taxon>Pseudomonadota</taxon>
        <taxon>Betaproteobacteria</taxon>
        <taxon>Burkholderiales</taxon>
        <taxon>Thiomonas</taxon>
    </lineage>
</organism>
<keyword evidence="2" id="KW-0012">Acyltransferase</keyword>
<dbReference type="PANTHER" id="PTHR43420">
    <property type="entry name" value="ACETYLTRANSFERASE"/>
    <property type="match status" value="1"/>
</dbReference>
<keyword evidence="1 4" id="KW-0808">Transferase</keyword>
<dbReference type="STRING" id="75379.Tint_0815"/>
<evidence type="ECO:0000256" key="1">
    <source>
        <dbReference type="ARBA" id="ARBA00022679"/>
    </source>
</evidence>
<dbReference type="BioCyc" id="TINT75379:TINT_RS04080-MONOMER"/>
<sequence>MCSVITLVDVDLSLPEHARALLELISRYARDPMGGGEDLAPEVKAVLVQRLRERSDYFGVLALDGATPAALINCFEGFSTFMARPLMNVHDVYVEPDYRGQGLSRRLLQRVEDVARLRGCGKLTLEVLDGNASAIASYRRFGFETYALDPAFGRAQFWQKKL</sequence>
<dbReference type="KEGG" id="tin:Tint_0815"/>
<dbReference type="InterPro" id="IPR000182">
    <property type="entry name" value="GNAT_dom"/>
</dbReference>
<dbReference type="EMBL" id="CP002021">
    <property type="protein sequence ID" value="ADG30210.1"/>
    <property type="molecule type" value="Genomic_DNA"/>
</dbReference>
<evidence type="ECO:0000259" key="3">
    <source>
        <dbReference type="PROSITE" id="PS51186"/>
    </source>
</evidence>
<evidence type="ECO:0000256" key="2">
    <source>
        <dbReference type="ARBA" id="ARBA00023315"/>
    </source>
</evidence>
<dbReference type="Gene3D" id="3.40.630.30">
    <property type="match status" value="1"/>
</dbReference>
<evidence type="ECO:0000313" key="4">
    <source>
        <dbReference type="EMBL" id="ADG30210.1"/>
    </source>
</evidence>
<feature type="domain" description="N-acetyltransferase" evidence="3">
    <location>
        <begin position="8"/>
        <end position="162"/>
    </location>
</feature>
<gene>
    <name evidence="4" type="ordered locus">Tint_0815</name>
</gene>
<dbReference type="Pfam" id="PF00583">
    <property type="entry name" value="Acetyltransf_1"/>
    <property type="match status" value="1"/>
</dbReference>
<dbReference type="AlphaFoldDB" id="D5WYA2"/>
<dbReference type="HOGENOM" id="CLU_1640695_0_0_4"/>
<dbReference type="InterPro" id="IPR016181">
    <property type="entry name" value="Acyl_CoA_acyltransferase"/>
</dbReference>